<dbReference type="SUPFAM" id="SSF49464">
    <property type="entry name" value="Carboxypeptidase regulatory domain-like"/>
    <property type="match status" value="1"/>
</dbReference>
<gene>
    <name evidence="17" type="ORF">JM658_00260</name>
</gene>
<evidence type="ECO:0000256" key="9">
    <source>
        <dbReference type="ARBA" id="ARBA00023077"/>
    </source>
</evidence>
<dbReference type="PANTHER" id="PTHR32552">
    <property type="entry name" value="FERRICHROME IRON RECEPTOR-RELATED"/>
    <property type="match status" value="1"/>
</dbReference>
<evidence type="ECO:0000313" key="17">
    <source>
        <dbReference type="EMBL" id="MCF8713248.1"/>
    </source>
</evidence>
<evidence type="ECO:0000256" key="7">
    <source>
        <dbReference type="ARBA" id="ARBA00023004"/>
    </source>
</evidence>
<comment type="caution">
    <text evidence="17">The sequence shown here is derived from an EMBL/GenBank/DDBJ whole genome shotgun (WGS) entry which is preliminary data.</text>
</comment>
<keyword evidence="5 12" id="KW-0812">Transmembrane</keyword>
<evidence type="ECO:0000313" key="18">
    <source>
        <dbReference type="Proteomes" id="UP000829517"/>
    </source>
</evidence>
<dbReference type="InterPro" id="IPR008969">
    <property type="entry name" value="CarboxyPept-like_regulatory"/>
</dbReference>
<evidence type="ECO:0000259" key="16">
    <source>
        <dbReference type="Pfam" id="PF07715"/>
    </source>
</evidence>
<dbReference type="Proteomes" id="UP000829517">
    <property type="component" value="Unassembled WGS sequence"/>
</dbReference>
<keyword evidence="7" id="KW-0408">Iron</keyword>
<accession>A0ABS9IYR5</accession>
<evidence type="ECO:0000256" key="2">
    <source>
        <dbReference type="ARBA" id="ARBA00022448"/>
    </source>
</evidence>
<evidence type="ECO:0000256" key="4">
    <source>
        <dbReference type="ARBA" id="ARBA00022496"/>
    </source>
</evidence>
<dbReference type="Pfam" id="PF07715">
    <property type="entry name" value="Plug"/>
    <property type="match status" value="1"/>
</dbReference>
<dbReference type="PROSITE" id="PS01156">
    <property type="entry name" value="TONB_DEPENDENT_REC_2"/>
    <property type="match status" value="1"/>
</dbReference>
<dbReference type="InterPro" id="IPR012910">
    <property type="entry name" value="Plug_dom"/>
</dbReference>
<dbReference type="Gene3D" id="2.60.40.1120">
    <property type="entry name" value="Carboxypeptidase-like, regulatory domain"/>
    <property type="match status" value="1"/>
</dbReference>
<evidence type="ECO:0000256" key="6">
    <source>
        <dbReference type="ARBA" id="ARBA00022729"/>
    </source>
</evidence>
<proteinExistence type="inferred from homology"/>
<keyword evidence="6 14" id="KW-0732">Signal</keyword>
<dbReference type="SUPFAM" id="SSF56935">
    <property type="entry name" value="Porins"/>
    <property type="match status" value="1"/>
</dbReference>
<feature type="chain" id="PRO_5045763088" evidence="14">
    <location>
        <begin position="22"/>
        <end position="778"/>
    </location>
</feature>
<sequence length="778" mass="87377">MKNIFLATIIFMMGYTLSAQNALKGQVKNTQNTPLSGVTIISTTNSSTGVSTDENGNFSISLNNPEVIVKYMGFESKTVILKEEFNTIILQESTEDLEEIIVSASREEQKRSEVPGAISVISAKTIEETKAFGIEQIVNQAPGVYMSSSKASGNEQHMMAVRSPISTKSLFLYLEDGLPIRPTAVFNHNALLEMNDVSFGRVEILKGPASSIYGSEAIGGSFNFISKNPTPELQGSLGFEINDLGLSKYSLEASKYTSEKFGIYLGTQYIQRNNGPIEHSDYEKFAVTFKTVYHISPSLTWTNVIDLVDYRSDMSGSLTQEDYEAGNYESDQTFTEREAKAFRFRSTLDKVWNEQNKTSFNFVFRNNEMDQIPSYRIKQFRINGQLTGEGAGEINANSYNSFVGLIQHKKDFNFANSSLIAGATVDFSPQSYVAESIAVTVDPNTGINTGYTLNNGDYILNYDADILNYAGFLQYEITPIENLKITTALRYDRFEYDYNNLLDGQAGPKDSENNYDNFAPKIGFNYNFTNRSGIYANYSNGFTPPQTSTLYRNSYVGVGGEVFDLEPSNYDNYEVGGYFVSEKWKLDAALYILNGKNTLVTLRDENDEYYNANAGKTRSYGIEYGITFKPVPELSLTHNGSFAKHRYIKFYEGGIDYSGTDQQTAPSLLGNTQINYHPQFIKNFSIGLEYELVGKYDTSFENQVDNGDGTFSTATYDEHNIFNLRASYALKHFEIWAHALNIFDTLYSTRASYNQYSKENNYSVGNPRAFHAGIRYKF</sequence>
<dbReference type="InterPro" id="IPR036942">
    <property type="entry name" value="Beta-barrel_TonB_sf"/>
</dbReference>
<feature type="signal peptide" evidence="14">
    <location>
        <begin position="1"/>
        <end position="21"/>
    </location>
</feature>
<evidence type="ECO:0000259" key="15">
    <source>
        <dbReference type="Pfam" id="PF00593"/>
    </source>
</evidence>
<evidence type="ECO:0000256" key="12">
    <source>
        <dbReference type="PROSITE-ProRule" id="PRU01360"/>
    </source>
</evidence>
<dbReference type="InterPro" id="IPR039426">
    <property type="entry name" value="TonB-dep_rcpt-like"/>
</dbReference>
<evidence type="ECO:0000256" key="5">
    <source>
        <dbReference type="ARBA" id="ARBA00022692"/>
    </source>
</evidence>
<feature type="domain" description="TonB-dependent receptor plug" evidence="16">
    <location>
        <begin position="111"/>
        <end position="220"/>
    </location>
</feature>
<dbReference type="Pfam" id="PF00593">
    <property type="entry name" value="TonB_dep_Rec_b-barrel"/>
    <property type="match status" value="1"/>
</dbReference>
<keyword evidence="4" id="KW-0410">Iron transport</keyword>
<dbReference type="RefSeq" id="WP_236957224.1">
    <property type="nucleotide sequence ID" value="NZ_JAETXX010000001.1"/>
</dbReference>
<dbReference type="EMBL" id="JAETXX010000001">
    <property type="protein sequence ID" value="MCF8713248.1"/>
    <property type="molecule type" value="Genomic_DNA"/>
</dbReference>
<evidence type="ECO:0000256" key="3">
    <source>
        <dbReference type="ARBA" id="ARBA00022452"/>
    </source>
</evidence>
<dbReference type="InterPro" id="IPR000531">
    <property type="entry name" value="Beta-barrel_TonB"/>
</dbReference>
<keyword evidence="9 13" id="KW-0798">TonB box</keyword>
<reference evidence="17 18" key="1">
    <citation type="submission" date="2021-01" db="EMBL/GenBank/DDBJ databases">
        <title>Genome sequencing of Joostella atrarenae M1-2 (= KCTC 23194).</title>
        <authorList>
            <person name="Zakaria M.R."/>
            <person name="Lam M.Q."/>
            <person name="Chong C.S."/>
        </authorList>
    </citation>
    <scope>NUCLEOTIDE SEQUENCE [LARGE SCALE GENOMIC DNA]</scope>
    <source>
        <strain evidence="17 18">M1-2</strain>
    </source>
</reference>
<protein>
    <submittedName>
        <fullName evidence="17">TonB-dependent receptor</fullName>
    </submittedName>
</protein>
<keyword evidence="11 12" id="KW-0998">Cell outer membrane</keyword>
<keyword evidence="17" id="KW-0675">Receptor</keyword>
<evidence type="ECO:0000256" key="11">
    <source>
        <dbReference type="ARBA" id="ARBA00023237"/>
    </source>
</evidence>
<evidence type="ECO:0000256" key="14">
    <source>
        <dbReference type="SAM" id="SignalP"/>
    </source>
</evidence>
<dbReference type="Pfam" id="PF13715">
    <property type="entry name" value="CarbopepD_reg_2"/>
    <property type="match status" value="1"/>
</dbReference>
<keyword evidence="10 12" id="KW-0472">Membrane</keyword>
<evidence type="ECO:0000256" key="1">
    <source>
        <dbReference type="ARBA" id="ARBA00004571"/>
    </source>
</evidence>
<evidence type="ECO:0000256" key="13">
    <source>
        <dbReference type="RuleBase" id="RU003357"/>
    </source>
</evidence>
<keyword evidence="2 12" id="KW-0813">Transport</keyword>
<comment type="similarity">
    <text evidence="12 13">Belongs to the TonB-dependent receptor family.</text>
</comment>
<keyword evidence="8" id="KW-0406">Ion transport</keyword>
<dbReference type="Gene3D" id="2.170.130.10">
    <property type="entry name" value="TonB-dependent receptor, plug domain"/>
    <property type="match status" value="1"/>
</dbReference>
<evidence type="ECO:0000256" key="8">
    <source>
        <dbReference type="ARBA" id="ARBA00023065"/>
    </source>
</evidence>
<keyword evidence="3 12" id="KW-1134">Transmembrane beta strand</keyword>
<evidence type="ECO:0000256" key="10">
    <source>
        <dbReference type="ARBA" id="ARBA00023136"/>
    </source>
</evidence>
<dbReference type="PROSITE" id="PS52016">
    <property type="entry name" value="TONB_DEPENDENT_REC_3"/>
    <property type="match status" value="1"/>
</dbReference>
<dbReference type="InterPro" id="IPR010917">
    <property type="entry name" value="TonB_rcpt_CS"/>
</dbReference>
<dbReference type="PANTHER" id="PTHR32552:SF81">
    <property type="entry name" value="TONB-DEPENDENT OUTER MEMBRANE RECEPTOR"/>
    <property type="match status" value="1"/>
</dbReference>
<dbReference type="InterPro" id="IPR037066">
    <property type="entry name" value="Plug_dom_sf"/>
</dbReference>
<organism evidence="17 18">
    <name type="scientific">Joostella atrarenae</name>
    <dbReference type="NCBI Taxonomy" id="679257"/>
    <lineage>
        <taxon>Bacteria</taxon>
        <taxon>Pseudomonadati</taxon>
        <taxon>Bacteroidota</taxon>
        <taxon>Flavobacteriia</taxon>
        <taxon>Flavobacteriales</taxon>
        <taxon>Flavobacteriaceae</taxon>
        <taxon>Joostella</taxon>
    </lineage>
</organism>
<name>A0ABS9IYR5_9FLAO</name>
<feature type="domain" description="TonB-dependent receptor-like beta-barrel" evidence="15">
    <location>
        <begin position="314"/>
        <end position="741"/>
    </location>
</feature>
<dbReference type="Gene3D" id="2.40.170.20">
    <property type="entry name" value="TonB-dependent receptor, beta-barrel domain"/>
    <property type="match status" value="1"/>
</dbReference>
<keyword evidence="18" id="KW-1185">Reference proteome</keyword>
<comment type="subcellular location">
    <subcellularLocation>
        <location evidence="1 12">Cell outer membrane</location>
        <topology evidence="1 12">Multi-pass membrane protein</topology>
    </subcellularLocation>
</comment>